<dbReference type="PATRIC" id="fig|983917.3.peg.3103"/>
<evidence type="ECO:0000256" key="7">
    <source>
        <dbReference type="ARBA" id="ARBA00023136"/>
    </source>
</evidence>
<evidence type="ECO:0000256" key="1">
    <source>
        <dbReference type="ARBA" id="ARBA00004651"/>
    </source>
</evidence>
<evidence type="ECO:0000313" key="10">
    <source>
        <dbReference type="EMBL" id="BAL96517.1"/>
    </source>
</evidence>
<accession>I0HU30</accession>
<dbReference type="InterPro" id="IPR050297">
    <property type="entry name" value="LipidA_mod_glycosyltrf_83"/>
</dbReference>
<keyword evidence="3" id="KW-0328">Glycosyltransferase</keyword>
<dbReference type="eggNOG" id="COG1807">
    <property type="taxonomic scope" value="Bacteria"/>
</dbReference>
<evidence type="ECO:0000256" key="8">
    <source>
        <dbReference type="SAM" id="Phobius"/>
    </source>
</evidence>
<evidence type="ECO:0000256" key="4">
    <source>
        <dbReference type="ARBA" id="ARBA00022679"/>
    </source>
</evidence>
<keyword evidence="5 8" id="KW-0812">Transmembrane</keyword>
<keyword evidence="6 8" id="KW-1133">Transmembrane helix</keyword>
<sequence length="488" mass="53083">MLVFVWLAATAAWRPLMLPDEGRYVGVAWEMLQRGEFVTPTLDGLPYFHKPPLMYWITAAAMKLAGPTGWAMRAAPLLGAMAMVLALWCAVAGASPAGSARRREAALAVALLVTTPFVFLGAQYADCDMLVAGAVSLAVACARRAFERHETAARRWIVAAWVAAAFAVLAKGLIGVVLPALVLLPWLAATRRWRGILALLDPLALALFLLIAAPWFVLAQQAHPGFVDYFVVEQHFRRFTQTSFNNREPFWFYFAVLPLAMLPAALWLPAAAGRLRRAWRRAGAHADTVFAAWWIAAVLLFFSAPASKLVGYVLPAAAPMAWLLARALRGRRPAIVVATLVAGAATCLLAWTAVFVKGPAGDADLAAALAAARAPGERVVFLGDPFFDLRLLARLESPPAVIGDWSSAERDRRDDWRRELRDAGRFDPAAAAEVLWSPQELVRRRCDGRSWLVISGATPPPAGFEDAVLVAQGRRGRLWRADAPAACR</sequence>
<feature type="domain" description="Glycosyltransferase RgtA/B/C/D-like" evidence="9">
    <location>
        <begin position="49"/>
        <end position="215"/>
    </location>
</feature>
<gene>
    <name evidence="10" type="ordered locus">RGE_31780</name>
</gene>
<feature type="transmembrane region" description="Helical" evidence="8">
    <location>
        <begin position="156"/>
        <end position="184"/>
    </location>
</feature>
<dbReference type="EMBL" id="AP012320">
    <property type="protein sequence ID" value="BAL96517.1"/>
    <property type="molecule type" value="Genomic_DNA"/>
</dbReference>
<evidence type="ECO:0000256" key="3">
    <source>
        <dbReference type="ARBA" id="ARBA00022676"/>
    </source>
</evidence>
<evidence type="ECO:0000313" key="11">
    <source>
        <dbReference type="Proteomes" id="UP000007883"/>
    </source>
</evidence>
<evidence type="ECO:0000259" key="9">
    <source>
        <dbReference type="Pfam" id="PF13231"/>
    </source>
</evidence>
<dbReference type="InterPro" id="IPR038731">
    <property type="entry name" value="RgtA/B/C-like"/>
</dbReference>
<keyword evidence="2" id="KW-1003">Cell membrane</keyword>
<organism evidence="10 11">
    <name type="scientific">Rubrivivax gelatinosus (strain NBRC 100245 / IL144)</name>
    <dbReference type="NCBI Taxonomy" id="983917"/>
    <lineage>
        <taxon>Bacteria</taxon>
        <taxon>Pseudomonadati</taxon>
        <taxon>Pseudomonadota</taxon>
        <taxon>Betaproteobacteria</taxon>
        <taxon>Burkholderiales</taxon>
        <taxon>Sphaerotilaceae</taxon>
        <taxon>Rubrivivax</taxon>
    </lineage>
</organism>
<dbReference type="KEGG" id="rge:RGE_31780"/>
<evidence type="ECO:0000256" key="2">
    <source>
        <dbReference type="ARBA" id="ARBA00022475"/>
    </source>
</evidence>
<evidence type="ECO:0000256" key="5">
    <source>
        <dbReference type="ARBA" id="ARBA00022692"/>
    </source>
</evidence>
<dbReference type="HOGENOM" id="CLU_019200_3_0_4"/>
<evidence type="ECO:0000256" key="6">
    <source>
        <dbReference type="ARBA" id="ARBA00022989"/>
    </source>
</evidence>
<dbReference type="GO" id="GO:0005886">
    <property type="term" value="C:plasma membrane"/>
    <property type="evidence" value="ECO:0007669"/>
    <property type="project" value="UniProtKB-SubCell"/>
</dbReference>
<feature type="transmembrane region" description="Helical" evidence="8">
    <location>
        <begin position="335"/>
        <end position="356"/>
    </location>
</feature>
<proteinExistence type="predicted"/>
<dbReference type="STRING" id="983917.RGE_31780"/>
<name>I0HU30_RUBGI</name>
<dbReference type="Pfam" id="PF13231">
    <property type="entry name" value="PMT_2"/>
    <property type="match status" value="1"/>
</dbReference>
<dbReference type="GO" id="GO:0016763">
    <property type="term" value="F:pentosyltransferase activity"/>
    <property type="evidence" value="ECO:0007669"/>
    <property type="project" value="TreeGrafter"/>
</dbReference>
<feature type="transmembrane region" description="Helical" evidence="8">
    <location>
        <begin position="105"/>
        <end position="125"/>
    </location>
</feature>
<feature type="transmembrane region" description="Helical" evidence="8">
    <location>
        <begin position="196"/>
        <end position="217"/>
    </location>
</feature>
<dbReference type="GO" id="GO:0010041">
    <property type="term" value="P:response to iron(III) ion"/>
    <property type="evidence" value="ECO:0007669"/>
    <property type="project" value="TreeGrafter"/>
</dbReference>
<keyword evidence="11" id="KW-1185">Reference proteome</keyword>
<dbReference type="GO" id="GO:0009103">
    <property type="term" value="P:lipopolysaccharide biosynthetic process"/>
    <property type="evidence" value="ECO:0007669"/>
    <property type="project" value="UniProtKB-ARBA"/>
</dbReference>
<reference evidence="10 11" key="1">
    <citation type="journal article" date="2012" name="J. Bacteriol.">
        <title>Complete genome sequence of phototrophic betaproteobacterium Rubrivivax gelatinosus IL144.</title>
        <authorList>
            <person name="Nagashima S."/>
            <person name="Kamimura A."/>
            <person name="Shimizu T."/>
            <person name="Nakamura-isaki S."/>
            <person name="Aono E."/>
            <person name="Sakamoto K."/>
            <person name="Ichikawa N."/>
            <person name="Nakazawa H."/>
            <person name="Sekine M."/>
            <person name="Yamazaki S."/>
            <person name="Fujita N."/>
            <person name="Shimada K."/>
            <person name="Hanada S."/>
            <person name="Nagashima K.V.P."/>
        </authorList>
    </citation>
    <scope>NUCLEOTIDE SEQUENCE [LARGE SCALE GENOMIC DNA]</scope>
    <source>
        <strain evidence="11">NBRC 100245 / IL144</strain>
    </source>
</reference>
<comment type="subcellular location">
    <subcellularLocation>
        <location evidence="1">Cell membrane</location>
        <topology evidence="1">Multi-pass membrane protein</topology>
    </subcellularLocation>
</comment>
<keyword evidence="7 8" id="KW-0472">Membrane</keyword>
<feature type="transmembrane region" description="Helical" evidence="8">
    <location>
        <begin position="70"/>
        <end position="93"/>
    </location>
</feature>
<dbReference type="PANTHER" id="PTHR33908">
    <property type="entry name" value="MANNOSYLTRANSFERASE YKCB-RELATED"/>
    <property type="match status" value="1"/>
</dbReference>
<feature type="transmembrane region" description="Helical" evidence="8">
    <location>
        <begin position="284"/>
        <end position="303"/>
    </location>
</feature>
<keyword evidence="4 10" id="KW-0808">Transferase</keyword>
<dbReference type="PANTHER" id="PTHR33908:SF3">
    <property type="entry name" value="UNDECAPRENYL PHOSPHATE-ALPHA-4-AMINO-4-DEOXY-L-ARABINOSE ARABINOSYL TRANSFERASE"/>
    <property type="match status" value="1"/>
</dbReference>
<dbReference type="Proteomes" id="UP000007883">
    <property type="component" value="Chromosome"/>
</dbReference>
<protein>
    <submittedName>
        <fullName evidence="10">Putative glycosyl transferase</fullName>
    </submittedName>
</protein>
<feature type="transmembrane region" description="Helical" evidence="8">
    <location>
        <begin position="250"/>
        <end position="272"/>
    </location>
</feature>
<dbReference type="AlphaFoldDB" id="I0HU30"/>